<dbReference type="PANTHER" id="PTHR10827:SF52">
    <property type="entry name" value="IP16409P"/>
    <property type="match status" value="1"/>
</dbReference>
<keyword evidence="15" id="KW-1185">Reference proteome</keyword>
<evidence type="ECO:0000256" key="12">
    <source>
        <dbReference type="SAM" id="MobiDB-lite"/>
    </source>
</evidence>
<evidence type="ECO:0000256" key="7">
    <source>
        <dbReference type="ARBA" id="ARBA00023180"/>
    </source>
</evidence>
<evidence type="ECO:0000256" key="5">
    <source>
        <dbReference type="ARBA" id="ARBA00022824"/>
    </source>
</evidence>
<keyword evidence="5" id="KW-0256">Endoplasmic reticulum</keyword>
<dbReference type="GO" id="GO:0015031">
    <property type="term" value="P:protein transport"/>
    <property type="evidence" value="ECO:0007669"/>
    <property type="project" value="UniProtKB-ARBA"/>
</dbReference>
<feature type="chain" id="PRO_5037287763" description="Reticulocalbin-3" evidence="13">
    <location>
        <begin position="26"/>
        <end position="362"/>
    </location>
</feature>
<evidence type="ECO:0000256" key="9">
    <source>
        <dbReference type="ARBA" id="ARBA00056975"/>
    </source>
</evidence>
<feature type="domain" description="EF-hand" evidence="14">
    <location>
        <begin position="261"/>
        <end position="283"/>
    </location>
</feature>
<keyword evidence="6" id="KW-0106">Calcium</keyword>
<evidence type="ECO:0000313" key="16">
    <source>
        <dbReference type="WBParaSite" id="Gr19_v10_g4502.t2"/>
    </source>
</evidence>
<keyword evidence="3 13" id="KW-0732">Signal</keyword>
<feature type="domain" description="EF-hand" evidence="14">
    <location>
        <begin position="203"/>
        <end position="238"/>
    </location>
</feature>
<comment type="subunit">
    <text evidence="10">Interacts with PCSK6 (immature form including the propeptide); probably involved in the maturation and the secretion of PCSK6.</text>
</comment>
<dbReference type="SMART" id="SM00054">
    <property type="entry name" value="EFh"/>
    <property type="match status" value="4"/>
</dbReference>
<evidence type="ECO:0000256" key="11">
    <source>
        <dbReference type="ARBA" id="ARBA00072696"/>
    </source>
</evidence>
<dbReference type="GO" id="GO:0005509">
    <property type="term" value="F:calcium ion binding"/>
    <property type="evidence" value="ECO:0007669"/>
    <property type="project" value="InterPro"/>
</dbReference>
<evidence type="ECO:0000256" key="2">
    <source>
        <dbReference type="ARBA" id="ARBA00022723"/>
    </source>
</evidence>
<evidence type="ECO:0000256" key="10">
    <source>
        <dbReference type="ARBA" id="ARBA00063143"/>
    </source>
</evidence>
<dbReference type="Proteomes" id="UP000887572">
    <property type="component" value="Unplaced"/>
</dbReference>
<evidence type="ECO:0000256" key="1">
    <source>
        <dbReference type="ARBA" id="ARBA00004319"/>
    </source>
</evidence>
<evidence type="ECO:0000256" key="6">
    <source>
        <dbReference type="ARBA" id="ARBA00022837"/>
    </source>
</evidence>
<protein>
    <recommendedName>
        <fullName evidence="11">Reticulocalbin-3</fullName>
    </recommendedName>
</protein>
<keyword evidence="7" id="KW-0325">Glycoprotein</keyword>
<evidence type="ECO:0000256" key="13">
    <source>
        <dbReference type="SAM" id="SignalP"/>
    </source>
</evidence>
<dbReference type="PANTHER" id="PTHR10827">
    <property type="entry name" value="RETICULOCALBIN"/>
    <property type="match status" value="1"/>
</dbReference>
<dbReference type="AlphaFoldDB" id="A0A914HVB4"/>
<keyword evidence="8" id="KW-0143">Chaperone</keyword>
<keyword evidence="4" id="KW-0677">Repeat</keyword>
<proteinExistence type="predicted"/>
<dbReference type="PROSITE" id="PS00018">
    <property type="entry name" value="EF_HAND_1"/>
    <property type="match status" value="5"/>
</dbReference>
<dbReference type="InterPro" id="IPR018247">
    <property type="entry name" value="EF_Hand_1_Ca_BS"/>
</dbReference>
<name>A0A914HVB4_GLORO</name>
<evidence type="ECO:0000256" key="4">
    <source>
        <dbReference type="ARBA" id="ARBA00022737"/>
    </source>
</evidence>
<feature type="domain" description="EF-hand" evidence="14">
    <location>
        <begin position="83"/>
        <end position="118"/>
    </location>
</feature>
<evidence type="ECO:0000259" key="14">
    <source>
        <dbReference type="PROSITE" id="PS50222"/>
    </source>
</evidence>
<reference evidence="16" key="1">
    <citation type="submission" date="2022-11" db="UniProtKB">
        <authorList>
            <consortium name="WormBaseParasite"/>
        </authorList>
    </citation>
    <scope>IDENTIFICATION</scope>
</reference>
<comment type="subcellular location">
    <subcellularLocation>
        <location evidence="1">Endoplasmic reticulum lumen</location>
    </subcellularLocation>
</comment>
<dbReference type="PROSITE" id="PS50222">
    <property type="entry name" value="EF_HAND_2"/>
    <property type="match status" value="5"/>
</dbReference>
<feature type="signal peptide" evidence="13">
    <location>
        <begin position="1"/>
        <end position="25"/>
    </location>
</feature>
<evidence type="ECO:0000256" key="8">
    <source>
        <dbReference type="ARBA" id="ARBA00023186"/>
    </source>
</evidence>
<accession>A0A914HVB4</accession>
<feature type="region of interest" description="Disordered" evidence="12">
    <location>
        <begin position="50"/>
        <end position="71"/>
    </location>
</feature>
<dbReference type="FunFam" id="1.10.238.10:FF:000104">
    <property type="entry name" value="calumenin isoform X1"/>
    <property type="match status" value="1"/>
</dbReference>
<dbReference type="CDD" id="cd16226">
    <property type="entry name" value="EFh_CREC_Calumenin_like"/>
    <property type="match status" value="1"/>
</dbReference>
<dbReference type="Pfam" id="PF13202">
    <property type="entry name" value="EF-hand_5"/>
    <property type="match status" value="3"/>
</dbReference>
<feature type="compositionally biased region" description="Basic and acidic residues" evidence="12">
    <location>
        <begin position="54"/>
        <end position="71"/>
    </location>
</feature>
<dbReference type="GO" id="GO:0005788">
    <property type="term" value="C:endoplasmic reticulum lumen"/>
    <property type="evidence" value="ECO:0007669"/>
    <property type="project" value="UniProtKB-SubCell"/>
</dbReference>
<comment type="function">
    <text evidence="9">Probable molecular chaperone assisting protein biosynthesis and transport in the endoplasmic reticulum. Required for the proper biosynthesis and transport of pulmonary surfactant-associated protein A/SP-A, pulmonary surfactant-associated protein D/SP-D and the lipid transporter ABCA3. By regulating both the proper expression and the degradation through the endoplasmic reticulum-associated protein degradation pathway of these proteins plays a crucial role in pulmonary surfactant homeostasis. Has an anti-fibrotic activity by negatively regulating the secretion of type I and type III collagens. This calcium-binding protein also transiently associates with immature PCSK6 and regulates its secretion.</text>
</comment>
<dbReference type="WBParaSite" id="Gr19_v10_g4502.t2">
    <property type="protein sequence ID" value="Gr19_v10_g4502.t2"/>
    <property type="gene ID" value="Gr19_v10_g4502"/>
</dbReference>
<organism evidence="15 16">
    <name type="scientific">Globodera rostochiensis</name>
    <name type="common">Golden nematode worm</name>
    <name type="synonym">Heterodera rostochiensis</name>
    <dbReference type="NCBI Taxonomy" id="31243"/>
    <lineage>
        <taxon>Eukaryota</taxon>
        <taxon>Metazoa</taxon>
        <taxon>Ecdysozoa</taxon>
        <taxon>Nematoda</taxon>
        <taxon>Chromadorea</taxon>
        <taxon>Rhabditida</taxon>
        <taxon>Tylenchina</taxon>
        <taxon>Tylenchomorpha</taxon>
        <taxon>Tylenchoidea</taxon>
        <taxon>Heteroderidae</taxon>
        <taxon>Heteroderinae</taxon>
        <taxon>Globodera</taxon>
    </lineage>
</organism>
<dbReference type="Gene3D" id="1.10.238.10">
    <property type="entry name" value="EF-hand"/>
    <property type="match status" value="2"/>
</dbReference>
<dbReference type="FunFam" id="1.10.238.10:FF:000090">
    <property type="entry name" value="calumenin isoform X2"/>
    <property type="match status" value="1"/>
</dbReference>
<dbReference type="InterPro" id="IPR011992">
    <property type="entry name" value="EF-hand-dom_pair"/>
</dbReference>
<evidence type="ECO:0000313" key="15">
    <source>
        <dbReference type="Proteomes" id="UP000887572"/>
    </source>
</evidence>
<evidence type="ECO:0000256" key="3">
    <source>
        <dbReference type="ARBA" id="ARBA00022729"/>
    </source>
</evidence>
<feature type="domain" description="EF-hand" evidence="14">
    <location>
        <begin position="166"/>
        <end position="201"/>
    </location>
</feature>
<sequence>MEEAMFWRLNCLAAILFTLCCTSSTFWLGSATDEQNKAPNVDHHKLTETQQYESGKETDPKHDHEQFLGKDEAKQYEELTPEKSKERLAKLVPKMDLNSDGQVEEGELREHINFMQKRYVNNDVERTWKNYKEEQLKDGLLDWQDYRNLVYGKQQEGQEMAPEYTRMIERDERRWKVADYNSDGKLDRTEYGCFMHPEDCDHMRDIVVQETVEDIDKDKDGFVDMAEYIGDMYRPDDYPELNGKEPEWVQSERDMFKEHRDKDKDGKLNKDEMRDWVMPLNFDHADAEAKHLLHIADDNKDGKLSPEEILNHYDTFVGSQATDYGEQLQKHDPADFIFQTKKRKHCANSNNSSMPFPGQKMC</sequence>
<feature type="domain" description="EF-hand" evidence="14">
    <location>
        <begin position="284"/>
        <end position="319"/>
    </location>
</feature>
<dbReference type="SUPFAM" id="SSF47473">
    <property type="entry name" value="EF-hand"/>
    <property type="match status" value="2"/>
</dbReference>
<keyword evidence="2" id="KW-0479">Metal-binding</keyword>
<dbReference type="InterPro" id="IPR002048">
    <property type="entry name" value="EF_hand_dom"/>
</dbReference>